<sequence>MSPQYPRLIPPPIQDMSDFIGATPLLRLWNLGTRDDLEVYGKLELFNPAGSAKDRTARSLLRDAMASGRVREGSLVVESSSGNLGIALARACRLEGVRFLCIVDARTNRSAVTAMKAYGAQVEVIWEPDPDLGDLLATRRRRVAQILAEVPGAVNLNQYENPANPRAHREGTMAEIADALDGDVDELFVATSTTGTISGCAGYCAEHGLSTRLTAVDAMGSVLFGGQPGRRLIPGFGAGVEPPLAKDLRLDGVIRVDDTQTVAGCWRLALLEGLLLGGSSGAVAQAFLQRESSLEPGSKVVLLFHDGGTSYLDTVYDDDWVRERLGVEPGRMRELALAPGPAPSMRDSG</sequence>
<evidence type="ECO:0000256" key="3">
    <source>
        <dbReference type="ARBA" id="ARBA00004924"/>
    </source>
</evidence>
<protein>
    <recommendedName>
        <fullName evidence="7">N-(2-amino-2-carboxyethyl)-L-glutamate synthase</fullName>
        <ecNumber evidence="6">2.5.1.140</ecNumber>
    </recommendedName>
</protein>
<evidence type="ECO:0000313" key="11">
    <source>
        <dbReference type="EMBL" id="EGE37335.1"/>
    </source>
</evidence>
<comment type="pathway">
    <text evidence="3">Siderophore biosynthesis.</text>
</comment>
<reference evidence="11 12" key="2">
    <citation type="submission" date="2011-10" db="EMBL/GenBank/DDBJ databases">
        <title>The Genome Sequence of Actinomyces viscosus C505.</title>
        <authorList>
            <consortium name="The Broad Institute Genome Sequencing Platform"/>
            <consortium name="The Broad Institute Genome Sequencing Center for Infectious Disease"/>
            <person name="Earl A."/>
            <person name="Ward D."/>
            <person name="Feldgarden M."/>
            <person name="Gevers D."/>
            <person name="Sibley C.D."/>
            <person name="Field T.R."/>
            <person name="Grinwis M."/>
            <person name="Eshaghurshan C.S."/>
            <person name="Surette M.G."/>
            <person name="Young S.K."/>
            <person name="Zeng Q."/>
            <person name="Gargeya S."/>
            <person name="Fitzgerald M."/>
            <person name="Haas B."/>
            <person name="Abouelleil A."/>
            <person name="Alvarado L."/>
            <person name="Arachchi H.M."/>
            <person name="Berlin A."/>
            <person name="Brown A."/>
            <person name="Chapman S.B."/>
            <person name="Chen Z."/>
            <person name="Dunbar C."/>
            <person name="Freedman E."/>
            <person name="Gearin G."/>
            <person name="Goldberg J."/>
            <person name="Griggs A."/>
            <person name="Gujja S."/>
            <person name="Heiman D."/>
            <person name="Howarth C."/>
            <person name="Larson L."/>
            <person name="Lui A."/>
            <person name="MacDonald P.J.P."/>
            <person name="Montmayeur A."/>
            <person name="Murphy C."/>
            <person name="Neiman D."/>
            <person name="Pearson M."/>
            <person name="Priest M."/>
            <person name="Roberts A."/>
            <person name="Saif S."/>
            <person name="Shea T."/>
            <person name="Shenoy N."/>
            <person name="Sisk P."/>
            <person name="Stolte C."/>
            <person name="Sykes S."/>
            <person name="Wortman J."/>
            <person name="Nusbaum C."/>
            <person name="Birren B."/>
        </authorList>
    </citation>
    <scope>NUCLEOTIDE SEQUENCE [LARGE SCALE GENOMIC DNA]</scope>
    <source>
        <strain evidence="11 12">C505</strain>
    </source>
</reference>
<dbReference type="CDD" id="cd01561">
    <property type="entry name" value="CBS_like"/>
    <property type="match status" value="1"/>
</dbReference>
<dbReference type="GO" id="GO:0006535">
    <property type="term" value="P:cysteine biosynthetic process from serine"/>
    <property type="evidence" value="ECO:0007669"/>
    <property type="project" value="InterPro"/>
</dbReference>
<dbReference type="PANTHER" id="PTHR10314">
    <property type="entry name" value="CYSTATHIONINE BETA-SYNTHASE"/>
    <property type="match status" value="1"/>
</dbReference>
<gene>
    <name evidence="11" type="ORF">HMPREF0059_01600</name>
</gene>
<dbReference type="Proteomes" id="UP000004668">
    <property type="component" value="Unassembled WGS sequence"/>
</dbReference>
<dbReference type="NCBIfam" id="TIGR03945">
    <property type="entry name" value="PLP_SbnA_fam"/>
    <property type="match status" value="1"/>
</dbReference>
<evidence type="ECO:0000313" key="12">
    <source>
        <dbReference type="Proteomes" id="UP000004668"/>
    </source>
</evidence>
<dbReference type="EMBL" id="ACRE02000004">
    <property type="protein sequence ID" value="EGE37335.1"/>
    <property type="molecule type" value="Genomic_DNA"/>
</dbReference>
<evidence type="ECO:0000256" key="4">
    <source>
        <dbReference type="ARBA" id="ARBA00008519"/>
    </source>
</evidence>
<reference evidence="12" key="1">
    <citation type="submission" date="2010-02" db="EMBL/GenBank/DDBJ databases">
        <title>The Genome Sequence of Prevotella oris strain C735.</title>
        <authorList>
            <consortium name="The Broad Institute Genome Sequencing Platform"/>
            <person name="Ward D."/>
            <person name="Feldgarden M."/>
            <person name="Earl A."/>
            <person name="Young S.K."/>
            <person name="Zeng Q."/>
            <person name="Koehrsen M."/>
            <person name="Alvarado L."/>
            <person name="Berlin A."/>
            <person name="Bochicchio J."/>
            <person name="Borenstein D."/>
            <person name="Chapman S.B."/>
            <person name="Chen Z."/>
            <person name="Engels R."/>
            <person name="Freedman E."/>
            <person name="Gellesch M."/>
            <person name="Goldberg J."/>
            <person name="Griggs A."/>
            <person name="Gujja S."/>
            <person name="Heilman E."/>
            <person name="Heiman D."/>
            <person name="Hepburn T."/>
            <person name="Howarth C."/>
            <person name="Jen D."/>
            <person name="Larson L."/>
            <person name="Mehta T."/>
            <person name="Park D."/>
            <person name="Pearson M."/>
            <person name="Roberts A."/>
            <person name="Saif S."/>
            <person name="Shea T."/>
            <person name="Shenoy N."/>
            <person name="Sisk P."/>
            <person name="Stolte C."/>
            <person name="Sykes S."/>
            <person name="Thomson T."/>
            <person name="Walk T."/>
            <person name="White J."/>
            <person name="Yandava C."/>
            <person name="Sibley C.D."/>
            <person name="Field T.R."/>
            <person name="Grinwis M."/>
            <person name="Eshaghurshan C.S."/>
            <person name="Surette M.G."/>
            <person name="Haas B."/>
            <person name="Nusbaum C."/>
            <person name="Birren B."/>
        </authorList>
    </citation>
    <scope>NUCLEOTIDE SEQUENCE [LARGE SCALE GENOMIC DNA]</scope>
    <source>
        <strain evidence="12">C505</strain>
    </source>
</reference>
<evidence type="ECO:0000259" key="10">
    <source>
        <dbReference type="Pfam" id="PF00291"/>
    </source>
</evidence>
<accession>F2UYT1</accession>
<comment type="caution">
    <text evidence="11">The sequence shown here is derived from an EMBL/GenBank/DDBJ whole genome shotgun (WGS) entry which is preliminary data.</text>
</comment>
<dbReference type="SUPFAM" id="SSF53686">
    <property type="entry name" value="Tryptophan synthase beta subunit-like PLP-dependent enzymes"/>
    <property type="match status" value="1"/>
</dbReference>
<evidence type="ECO:0000256" key="9">
    <source>
        <dbReference type="ARBA" id="ARBA00022898"/>
    </source>
</evidence>
<evidence type="ECO:0000256" key="2">
    <source>
        <dbReference type="ARBA" id="ARBA00004056"/>
    </source>
</evidence>
<dbReference type="AlphaFoldDB" id="F2UYT1"/>
<dbReference type="HOGENOM" id="CLU_021018_1_0_11"/>
<comment type="cofactor">
    <cofactor evidence="1">
        <name>pyridoxal 5'-phosphate</name>
        <dbReference type="ChEBI" id="CHEBI:597326"/>
    </cofactor>
</comment>
<keyword evidence="9" id="KW-0663">Pyridoxal phosphate</keyword>
<keyword evidence="8" id="KW-0808">Transferase</keyword>
<proteinExistence type="inferred from homology"/>
<dbReference type="InterPro" id="IPR036052">
    <property type="entry name" value="TrpB-like_PALP_sf"/>
</dbReference>
<dbReference type="Pfam" id="PF00291">
    <property type="entry name" value="PALP"/>
    <property type="match status" value="1"/>
</dbReference>
<name>F2UYT1_ACTVI</name>
<dbReference type="PROSITE" id="PS00901">
    <property type="entry name" value="CYS_SYNTHASE"/>
    <property type="match status" value="1"/>
</dbReference>
<evidence type="ECO:0000256" key="8">
    <source>
        <dbReference type="ARBA" id="ARBA00022679"/>
    </source>
</evidence>
<comment type="subunit">
    <text evidence="5">Homodimer.</text>
</comment>
<evidence type="ECO:0000256" key="7">
    <source>
        <dbReference type="ARBA" id="ARBA00016985"/>
    </source>
</evidence>
<feature type="domain" description="Tryptophan synthase beta chain-like PALP" evidence="10">
    <location>
        <begin position="17"/>
        <end position="305"/>
    </location>
</feature>
<comment type="similarity">
    <text evidence="4">Belongs to the cysteine synthase/cystathionine beta-synthase family. SbnA subfamily.</text>
</comment>
<dbReference type="GO" id="GO:0016765">
    <property type="term" value="F:transferase activity, transferring alkyl or aryl (other than methyl) groups"/>
    <property type="evidence" value="ECO:0007669"/>
    <property type="project" value="UniProtKB-ARBA"/>
</dbReference>
<dbReference type="InterPro" id="IPR001216">
    <property type="entry name" value="P-phosphate_BS"/>
</dbReference>
<dbReference type="eggNOG" id="COG0031">
    <property type="taxonomic scope" value="Bacteria"/>
</dbReference>
<evidence type="ECO:0000256" key="1">
    <source>
        <dbReference type="ARBA" id="ARBA00001933"/>
    </source>
</evidence>
<dbReference type="InterPro" id="IPR023927">
    <property type="entry name" value="SbnA"/>
</dbReference>
<evidence type="ECO:0000256" key="5">
    <source>
        <dbReference type="ARBA" id="ARBA00011738"/>
    </source>
</evidence>
<dbReference type="InterPro" id="IPR001926">
    <property type="entry name" value="TrpB-like_PALP"/>
</dbReference>
<dbReference type="Gene3D" id="3.40.50.1100">
    <property type="match status" value="2"/>
</dbReference>
<evidence type="ECO:0000256" key="6">
    <source>
        <dbReference type="ARBA" id="ARBA00012331"/>
    </source>
</evidence>
<dbReference type="InterPro" id="IPR050214">
    <property type="entry name" value="Cys_Synth/Cystath_Beta-Synth"/>
</dbReference>
<dbReference type="EC" id="2.5.1.140" evidence="6"/>
<organism evidence="11 12">
    <name type="scientific">Actinomyces viscosus C505</name>
    <dbReference type="NCBI Taxonomy" id="562973"/>
    <lineage>
        <taxon>Bacteria</taxon>
        <taxon>Bacillati</taxon>
        <taxon>Actinomycetota</taxon>
        <taxon>Actinomycetes</taxon>
        <taxon>Actinomycetales</taxon>
        <taxon>Actinomycetaceae</taxon>
        <taxon>Actinomyces</taxon>
    </lineage>
</organism>
<comment type="function">
    <text evidence="2">Catalyzes the synthesis of N-((2S)-2-amino-2-carboxyethyl)-L-glutamate (ACEGA) from O-phospho-L-serine and L-glutamate. Involved in the biosynthesis of L-2,3-diaminopropionic acid (L-Dap), a precursor of staphyloferrin B and antibiotics.</text>
</comment>